<dbReference type="GO" id="GO:0008234">
    <property type="term" value="F:cysteine-type peptidase activity"/>
    <property type="evidence" value="ECO:0007669"/>
    <property type="project" value="InterPro"/>
</dbReference>
<dbReference type="EMBL" id="LSYV01000013">
    <property type="protein sequence ID" value="KXZ51493.1"/>
    <property type="molecule type" value="Genomic_DNA"/>
</dbReference>
<name>A0A150GNS5_GONPE</name>
<organism evidence="5 6">
    <name type="scientific">Gonium pectorale</name>
    <name type="common">Green alga</name>
    <dbReference type="NCBI Taxonomy" id="33097"/>
    <lineage>
        <taxon>Eukaryota</taxon>
        <taxon>Viridiplantae</taxon>
        <taxon>Chlorophyta</taxon>
        <taxon>core chlorophytes</taxon>
        <taxon>Chlorophyceae</taxon>
        <taxon>CS clade</taxon>
        <taxon>Chlamydomonadales</taxon>
        <taxon>Volvocaceae</taxon>
        <taxon>Gonium</taxon>
    </lineage>
</organism>
<evidence type="ECO:0000256" key="3">
    <source>
        <dbReference type="ARBA" id="ARBA00022801"/>
    </source>
</evidence>
<evidence type="ECO:0000256" key="1">
    <source>
        <dbReference type="ARBA" id="ARBA00005234"/>
    </source>
</evidence>
<accession>A0A150GNS5</accession>
<keyword evidence="3" id="KW-0378">Hydrolase</keyword>
<comment type="similarity">
    <text evidence="1">Belongs to the peptidase C48 family.</text>
</comment>
<gene>
    <name evidence="5" type="ORF">GPECTOR_12g456</name>
</gene>
<keyword evidence="6" id="KW-1185">Reference proteome</keyword>
<dbReference type="OrthoDB" id="1939479at2759"/>
<reference evidence="6" key="1">
    <citation type="journal article" date="2016" name="Nat. Commun.">
        <title>The Gonium pectorale genome demonstrates co-option of cell cycle regulation during the evolution of multicellularity.</title>
        <authorList>
            <person name="Hanschen E.R."/>
            <person name="Marriage T.N."/>
            <person name="Ferris P.J."/>
            <person name="Hamaji T."/>
            <person name="Toyoda A."/>
            <person name="Fujiyama A."/>
            <person name="Neme R."/>
            <person name="Noguchi H."/>
            <person name="Minakuchi Y."/>
            <person name="Suzuki M."/>
            <person name="Kawai-Toyooka H."/>
            <person name="Smith D.R."/>
            <person name="Sparks H."/>
            <person name="Anderson J."/>
            <person name="Bakaric R."/>
            <person name="Luria V."/>
            <person name="Karger A."/>
            <person name="Kirschner M.W."/>
            <person name="Durand P.M."/>
            <person name="Michod R.E."/>
            <person name="Nozaki H."/>
            <person name="Olson B.J."/>
        </authorList>
    </citation>
    <scope>NUCLEOTIDE SEQUENCE [LARGE SCALE GENOMIC DNA]</scope>
    <source>
        <strain evidence="6">NIES-2863</strain>
    </source>
</reference>
<dbReference type="Gene3D" id="3.40.395.10">
    <property type="entry name" value="Adenoviral Proteinase, Chain A"/>
    <property type="match status" value="2"/>
</dbReference>
<evidence type="ECO:0000313" key="6">
    <source>
        <dbReference type="Proteomes" id="UP000075714"/>
    </source>
</evidence>
<proteinExistence type="inferred from homology"/>
<protein>
    <recommendedName>
        <fullName evidence="4">Ubiquitin-like protease family profile domain-containing protein</fullName>
    </recommendedName>
</protein>
<dbReference type="AlphaFoldDB" id="A0A150GNS5"/>
<dbReference type="InterPro" id="IPR038765">
    <property type="entry name" value="Papain-like_cys_pep_sf"/>
</dbReference>
<dbReference type="STRING" id="33097.A0A150GNS5"/>
<evidence type="ECO:0000313" key="5">
    <source>
        <dbReference type="EMBL" id="KXZ51493.1"/>
    </source>
</evidence>
<dbReference type="Proteomes" id="UP000075714">
    <property type="component" value="Unassembled WGS sequence"/>
</dbReference>
<dbReference type="Pfam" id="PF02902">
    <property type="entry name" value="Peptidase_C48"/>
    <property type="match status" value="1"/>
</dbReference>
<sequence length="151" mass="16883">MAKQSPDALADIMLVYEPNPATSLTITRGDLHTLYIGNWLNDEVMNFYAQLLQKNKFNYENASKTVLDVDLIITIVHVGRNHWVCVVLERKSHTAVCYDPLLTNGCDCGVFALLVADCLSLGSSFADVHQVHTSLLRARILHRIMSMVLPV</sequence>
<evidence type="ECO:0000259" key="4">
    <source>
        <dbReference type="Pfam" id="PF02902"/>
    </source>
</evidence>
<evidence type="ECO:0000256" key="2">
    <source>
        <dbReference type="ARBA" id="ARBA00022670"/>
    </source>
</evidence>
<comment type="caution">
    <text evidence="5">The sequence shown here is derived from an EMBL/GenBank/DDBJ whole genome shotgun (WGS) entry which is preliminary data.</text>
</comment>
<feature type="domain" description="Ubiquitin-like protease family profile" evidence="4">
    <location>
        <begin position="62"/>
        <end position="102"/>
    </location>
</feature>
<dbReference type="GO" id="GO:0006508">
    <property type="term" value="P:proteolysis"/>
    <property type="evidence" value="ECO:0007669"/>
    <property type="project" value="UniProtKB-KW"/>
</dbReference>
<keyword evidence="2" id="KW-0645">Protease</keyword>
<dbReference type="SUPFAM" id="SSF54001">
    <property type="entry name" value="Cysteine proteinases"/>
    <property type="match status" value="1"/>
</dbReference>
<dbReference type="InterPro" id="IPR003653">
    <property type="entry name" value="Peptidase_C48_C"/>
</dbReference>